<keyword evidence="3" id="KW-1185">Reference proteome</keyword>
<feature type="transmembrane region" description="Helical" evidence="1">
    <location>
        <begin position="271"/>
        <end position="288"/>
    </location>
</feature>
<dbReference type="EMBL" id="BOMS01000111">
    <property type="protein sequence ID" value="GIE70833.1"/>
    <property type="molecule type" value="Genomic_DNA"/>
</dbReference>
<feature type="transmembrane region" description="Helical" evidence="1">
    <location>
        <begin position="77"/>
        <end position="94"/>
    </location>
</feature>
<comment type="caution">
    <text evidence="2">The sequence shown here is derived from an EMBL/GenBank/DDBJ whole genome shotgun (WGS) entry which is preliminary data.</text>
</comment>
<dbReference type="PANTHER" id="PTHR36840">
    <property type="entry name" value="BLL5714 PROTEIN"/>
    <property type="match status" value="1"/>
</dbReference>
<feature type="transmembrane region" description="Helical" evidence="1">
    <location>
        <begin position="12"/>
        <end position="32"/>
    </location>
</feature>
<feature type="transmembrane region" description="Helical" evidence="1">
    <location>
        <begin position="198"/>
        <end position="218"/>
    </location>
</feature>
<proteinExistence type="predicted"/>
<feature type="transmembrane region" description="Helical" evidence="1">
    <location>
        <begin position="230"/>
        <end position="250"/>
    </location>
</feature>
<keyword evidence="1" id="KW-1133">Transmembrane helix</keyword>
<evidence type="ECO:0000313" key="2">
    <source>
        <dbReference type="EMBL" id="GIE70833.1"/>
    </source>
</evidence>
<evidence type="ECO:0000313" key="3">
    <source>
        <dbReference type="Proteomes" id="UP000624709"/>
    </source>
</evidence>
<dbReference type="RefSeq" id="WP_239164753.1">
    <property type="nucleotide sequence ID" value="NZ_BAAATY010000035.1"/>
</dbReference>
<feature type="transmembrane region" description="Helical" evidence="1">
    <location>
        <begin position="300"/>
        <end position="322"/>
    </location>
</feature>
<dbReference type="Pfam" id="PF06772">
    <property type="entry name" value="LtrA"/>
    <property type="match status" value="1"/>
</dbReference>
<dbReference type="InterPro" id="IPR010640">
    <property type="entry name" value="Low_temperature_requirement_A"/>
</dbReference>
<feature type="transmembrane region" description="Helical" evidence="1">
    <location>
        <begin position="44"/>
        <end position="65"/>
    </location>
</feature>
<name>A0ABQ4BJI5_9ACTN</name>
<evidence type="ECO:0000256" key="1">
    <source>
        <dbReference type="SAM" id="Phobius"/>
    </source>
</evidence>
<accession>A0ABQ4BJI5</accession>
<organism evidence="2 3">
    <name type="scientific">Actinoplanes palleronii</name>
    <dbReference type="NCBI Taxonomy" id="113570"/>
    <lineage>
        <taxon>Bacteria</taxon>
        <taxon>Bacillati</taxon>
        <taxon>Actinomycetota</taxon>
        <taxon>Actinomycetes</taxon>
        <taxon>Micromonosporales</taxon>
        <taxon>Micromonosporaceae</taxon>
        <taxon>Actinoplanes</taxon>
    </lineage>
</organism>
<gene>
    <name evidence="2" type="ORF">Apa02nite_069410</name>
</gene>
<feature type="transmembrane region" description="Helical" evidence="1">
    <location>
        <begin position="329"/>
        <end position="347"/>
    </location>
</feature>
<protein>
    <submittedName>
        <fullName evidence="2">Membrane protein</fullName>
    </submittedName>
</protein>
<feature type="transmembrane region" description="Helical" evidence="1">
    <location>
        <begin position="106"/>
        <end position="125"/>
    </location>
</feature>
<dbReference type="PANTHER" id="PTHR36840:SF1">
    <property type="entry name" value="BLL5714 PROTEIN"/>
    <property type="match status" value="1"/>
</dbReference>
<keyword evidence="1" id="KW-0812">Transmembrane</keyword>
<reference evidence="2 3" key="1">
    <citation type="submission" date="2021-01" db="EMBL/GenBank/DDBJ databases">
        <title>Whole genome shotgun sequence of Actinoplanes palleronii NBRC 14916.</title>
        <authorList>
            <person name="Komaki H."/>
            <person name="Tamura T."/>
        </authorList>
    </citation>
    <scope>NUCLEOTIDE SEQUENCE [LARGE SCALE GENOMIC DNA]</scope>
    <source>
        <strain evidence="2 3">NBRC 14916</strain>
    </source>
</reference>
<feature type="transmembrane region" description="Helical" evidence="1">
    <location>
        <begin position="160"/>
        <end position="177"/>
    </location>
</feature>
<feature type="transmembrane region" description="Helical" evidence="1">
    <location>
        <begin position="353"/>
        <end position="371"/>
    </location>
</feature>
<sequence>MRPRDPDEPGRTATPLELFFDLVFVIAVSIAAVQLHHALTENHIAHGLLSYAAVFFAIWWAWMNFTWFATAYGIDDWLYRVLTFVQMGGVLVLAAGIDPAFTEGDFTVVVIGYVVMRVAMITQWLRASRAGGPDRGIARRYAVGIGLVQLLWIGRLFLPASIQGVSFVVLALAEMAVPVIAERKATTPRHLHHITERYGLFTLIVLGESLLGAANAIIEALHDADELAPLISISVLTLVVSGALWWLYFWPPHHTVIVRLRDSFRYGYTHYFIFAAAAAFSAGVEVEIDALTGHSELSDVAASFTVTVPIAVFMLGVWWVVIRENADRVVNVAVPLGAVLVLFDPVVPVPVTLTAIILVAVVVVLVLRPPVSRASRRARADELVGATEADDQPGLGG</sequence>
<keyword evidence="1" id="KW-0472">Membrane</keyword>
<feature type="transmembrane region" description="Helical" evidence="1">
    <location>
        <begin position="137"/>
        <end position="154"/>
    </location>
</feature>
<dbReference type="Proteomes" id="UP000624709">
    <property type="component" value="Unassembled WGS sequence"/>
</dbReference>